<proteinExistence type="inferred from homology"/>
<dbReference type="InterPro" id="IPR036388">
    <property type="entry name" value="WH-like_DNA-bd_sf"/>
</dbReference>
<dbReference type="Proteomes" id="UP000270487">
    <property type="component" value="Chromosome"/>
</dbReference>
<dbReference type="PANTHER" id="PTHR30126:SF2">
    <property type="entry name" value="HTH-TYPE TRANSCRIPTIONAL REGULATOR YJIE"/>
    <property type="match status" value="1"/>
</dbReference>
<dbReference type="SUPFAM" id="SSF46785">
    <property type="entry name" value="Winged helix' DNA-binding domain"/>
    <property type="match status" value="1"/>
</dbReference>
<name>A0A0F7HI96_SERFO</name>
<dbReference type="EMBL" id="CABEEZ010000118">
    <property type="protein sequence ID" value="VTR48176.1"/>
    <property type="molecule type" value="Genomic_DNA"/>
</dbReference>
<dbReference type="KEGG" id="sfw:WN53_26095"/>
<dbReference type="GO" id="GO:0000976">
    <property type="term" value="F:transcription cis-regulatory region binding"/>
    <property type="evidence" value="ECO:0007669"/>
    <property type="project" value="TreeGrafter"/>
</dbReference>
<keyword evidence="3" id="KW-0238">DNA-binding</keyword>
<dbReference type="GO" id="GO:0003700">
    <property type="term" value="F:DNA-binding transcription factor activity"/>
    <property type="evidence" value="ECO:0007669"/>
    <property type="project" value="InterPro"/>
</dbReference>
<feature type="domain" description="HTH lysR-type" evidence="5">
    <location>
        <begin position="7"/>
        <end position="64"/>
    </location>
</feature>
<dbReference type="InterPro" id="IPR005119">
    <property type="entry name" value="LysR_subst-bd"/>
</dbReference>
<evidence type="ECO:0000313" key="6">
    <source>
        <dbReference type="EMBL" id="VEI73338.1"/>
    </source>
</evidence>
<dbReference type="PANTHER" id="PTHR30126">
    <property type="entry name" value="HTH-TYPE TRANSCRIPTIONAL REGULATOR"/>
    <property type="match status" value="1"/>
</dbReference>
<dbReference type="Gene3D" id="1.10.10.10">
    <property type="entry name" value="Winged helix-like DNA-binding domain superfamily/Winged helix DNA-binding domain"/>
    <property type="match status" value="1"/>
</dbReference>
<dbReference type="SUPFAM" id="SSF53850">
    <property type="entry name" value="Periplasmic binding protein-like II"/>
    <property type="match status" value="1"/>
</dbReference>
<dbReference type="InterPro" id="IPR036390">
    <property type="entry name" value="WH_DNA-bd_sf"/>
</dbReference>
<evidence type="ECO:0000259" key="5">
    <source>
        <dbReference type="PROSITE" id="PS50931"/>
    </source>
</evidence>
<keyword evidence="4" id="KW-0804">Transcription</keyword>
<dbReference type="NCBIfam" id="NF007488">
    <property type="entry name" value="PRK10082.1"/>
    <property type="match status" value="1"/>
</dbReference>
<dbReference type="AlphaFoldDB" id="A0A0F7HI96"/>
<sequence>MRIVQNIETKWLYDFLTLEECRNFSQAAVRRNVSQPAFSRRIIALEQAAGVKLFNRAVSPLQLTEQGKVFHSQVRNLLQQLESNLTELRGGSDFIQHKIKIAAAHSLSLGLLPALVRQMSDHFTYAVEAIDVDSAVHKLREGQSDFILSYHDENLLQLPFAHIRLFESSLFPVCACDAQGQARYSLQQSNFPLLNYSQASYMGRLVNRTLAKSTSLSFSTVFVSSMSELLKQVALDGSGVAWLPAYAIAQELEQGRLICLDDHELVIPIYAYAYRMDTRMSQTAERFWRDLRQVFEWEPASVNG</sequence>
<dbReference type="Pfam" id="PF03466">
    <property type="entry name" value="LysR_substrate"/>
    <property type="match status" value="1"/>
</dbReference>
<dbReference type="Gene3D" id="3.40.190.290">
    <property type="match status" value="1"/>
</dbReference>
<organism evidence="6 8">
    <name type="scientific">Serratia fonticola</name>
    <dbReference type="NCBI Taxonomy" id="47917"/>
    <lineage>
        <taxon>Bacteria</taxon>
        <taxon>Pseudomonadati</taxon>
        <taxon>Pseudomonadota</taxon>
        <taxon>Gammaproteobacteria</taxon>
        <taxon>Enterobacterales</taxon>
        <taxon>Yersiniaceae</taxon>
        <taxon>Serratia</taxon>
    </lineage>
</organism>
<dbReference type="PROSITE" id="PS50931">
    <property type="entry name" value="HTH_LYSR"/>
    <property type="match status" value="1"/>
</dbReference>
<dbReference type="EMBL" id="LR134492">
    <property type="protein sequence ID" value="VEI73338.1"/>
    <property type="molecule type" value="Genomic_DNA"/>
</dbReference>
<gene>
    <name evidence="6" type="primary">qseD_2</name>
    <name evidence="7" type="ORF">NCTC12965_05616</name>
    <name evidence="6" type="ORF">NCTC13193_04105</name>
</gene>
<evidence type="ECO:0000313" key="8">
    <source>
        <dbReference type="Proteomes" id="UP000270487"/>
    </source>
</evidence>
<accession>A0A0F7HI96</accession>
<reference evidence="6 8" key="1">
    <citation type="submission" date="2018-12" db="EMBL/GenBank/DDBJ databases">
        <authorList>
            <consortium name="Pathogen Informatics"/>
        </authorList>
    </citation>
    <scope>NUCLEOTIDE SEQUENCE [LARGE SCALE GENOMIC DNA]</scope>
    <source>
        <strain evidence="7">NCTC12965</strain>
        <strain evidence="6 8">NCTC13193</strain>
    </source>
</reference>
<evidence type="ECO:0000256" key="1">
    <source>
        <dbReference type="ARBA" id="ARBA00009437"/>
    </source>
</evidence>
<dbReference type="Pfam" id="PF00126">
    <property type="entry name" value="HTH_1"/>
    <property type="match status" value="1"/>
</dbReference>
<dbReference type="PRINTS" id="PR00039">
    <property type="entry name" value="HTHLYSR"/>
</dbReference>
<protein>
    <submittedName>
        <fullName evidence="6">Quorum-sensing regulator protein D</fullName>
    </submittedName>
</protein>
<comment type="similarity">
    <text evidence="1">Belongs to the LysR transcriptional regulatory family.</text>
</comment>
<evidence type="ECO:0000256" key="4">
    <source>
        <dbReference type="ARBA" id="ARBA00023163"/>
    </source>
</evidence>
<evidence type="ECO:0000256" key="2">
    <source>
        <dbReference type="ARBA" id="ARBA00023015"/>
    </source>
</evidence>
<dbReference type="CDD" id="cd05466">
    <property type="entry name" value="PBP2_LTTR_substrate"/>
    <property type="match status" value="1"/>
</dbReference>
<evidence type="ECO:0000313" key="7">
    <source>
        <dbReference type="EMBL" id="VTR48176.1"/>
    </source>
</evidence>
<keyword evidence="2" id="KW-0805">Transcription regulation</keyword>
<dbReference type="InterPro" id="IPR000847">
    <property type="entry name" value="LysR_HTH_N"/>
</dbReference>
<evidence type="ECO:0000256" key="3">
    <source>
        <dbReference type="ARBA" id="ARBA00023125"/>
    </source>
</evidence>